<organism evidence="1 2">
    <name type="scientific">Candidatus Methylospira mobilis</name>
    <dbReference type="NCBI Taxonomy" id="1808979"/>
    <lineage>
        <taxon>Bacteria</taxon>
        <taxon>Pseudomonadati</taxon>
        <taxon>Pseudomonadota</taxon>
        <taxon>Gammaproteobacteria</taxon>
        <taxon>Methylococcales</taxon>
        <taxon>Methylococcaceae</taxon>
        <taxon>Candidatus Methylospira</taxon>
    </lineage>
</organism>
<dbReference type="KEGG" id="mmob:F6R98_17980"/>
<dbReference type="RefSeq" id="WP_153250256.1">
    <property type="nucleotide sequence ID" value="NZ_CP044205.1"/>
</dbReference>
<reference evidence="1 2" key="1">
    <citation type="submission" date="2019-09" db="EMBL/GenBank/DDBJ databases">
        <title>Ecophysiology of the spiral-shaped methanotroph Methylospira mobilis as revealed by the complete genome sequence.</title>
        <authorList>
            <person name="Oshkin I.Y."/>
            <person name="Dedysh S.N."/>
            <person name="Miroshnikov K."/>
            <person name="Danilova O.V."/>
            <person name="Hakobyan A."/>
            <person name="Liesack W."/>
        </authorList>
    </citation>
    <scope>NUCLEOTIDE SEQUENCE [LARGE SCALE GENOMIC DNA]</scope>
    <source>
        <strain evidence="1 2">Shm1</strain>
    </source>
</reference>
<gene>
    <name evidence="1" type="ORF">F6R98_17980</name>
</gene>
<dbReference type="InParanoid" id="A0A5Q0BL20"/>
<dbReference type="Proteomes" id="UP000325755">
    <property type="component" value="Chromosome"/>
</dbReference>
<protein>
    <submittedName>
        <fullName evidence="1">Uncharacterized protein</fullName>
    </submittedName>
</protein>
<keyword evidence="2" id="KW-1185">Reference proteome</keyword>
<dbReference type="AlphaFoldDB" id="A0A5Q0BL20"/>
<evidence type="ECO:0000313" key="2">
    <source>
        <dbReference type="Proteomes" id="UP000325755"/>
    </source>
</evidence>
<proteinExistence type="predicted"/>
<name>A0A5Q0BL20_9GAMM</name>
<dbReference type="EMBL" id="CP044205">
    <property type="protein sequence ID" value="QFY44289.1"/>
    <property type="molecule type" value="Genomic_DNA"/>
</dbReference>
<evidence type="ECO:0000313" key="1">
    <source>
        <dbReference type="EMBL" id="QFY44289.1"/>
    </source>
</evidence>
<accession>A0A5Q0BL20</accession>
<sequence length="110" mass="12556">MYLRDGLYEKLKTRSRNVGVSISGLIRRSQEKDIQQDAVALTPERFSNASIRWKALPASNRKISFENCVKTADYSDPTAMMPERLILDTDIVIHLLKNSRKPLPVVDKQP</sequence>